<comment type="domain">
    <text evidence="11">The clip domain consists of 35-55 residues which are 'knitted' together usually by 3 conserved disulfide bonds forming a clip-like compact structure.</text>
</comment>
<comment type="caution">
    <text evidence="15">The sequence shown here is derived from an EMBL/GenBank/DDBJ whole genome shotgun (WGS) entry which is preliminary data.</text>
</comment>
<dbReference type="AlphaFoldDB" id="A0AAN9A461"/>
<reference evidence="15 16" key="1">
    <citation type="submission" date="2023-11" db="EMBL/GenBank/DDBJ databases">
        <title>Halocaridina rubra genome assembly.</title>
        <authorList>
            <person name="Smith C."/>
        </authorList>
    </citation>
    <scope>NUCLEOTIDE SEQUENCE [LARGE SCALE GENOMIC DNA]</scope>
    <source>
        <strain evidence="15">EP-1</strain>
        <tissue evidence="15">Whole</tissue>
    </source>
</reference>
<dbReference type="FunFam" id="2.40.10.10:FF:000054">
    <property type="entry name" value="Complement C1r subcomponent"/>
    <property type="match status" value="1"/>
</dbReference>
<keyword evidence="4 12" id="KW-0732">Signal</keyword>
<sequence>MRFLCLILLPAVVFAQGPRVSQQGHPIQFPTSHTQRPGRTHTNSKNVAANLLNLLISNRNDNIQLIEVGPTDLCSTPDGLLGVCGPLSECEFFIPYLEALQQPSVLQFFRGRVCRLKEFHFCCPRNVSQQARQTSRPILPSGDACIHRTNVRIVGGNEISPGSWPWLVTIGVPRADSTFFHYCGGTLVTAHHVLTAAHCFDPRIPEPTHVRLGEHHLGSDDDGTIPQEIKIRSRILYGFNNVTFENDIALITLEQDGTFNDFVRPACLPISQPERDSFFDGERLSVVGWGQTGFGIGRNSLVPREVHVPATPIDACRDLYQVDNLTVDDRNLCAGVLGRDSCQGDSGGPLNYVDEHTGRHYVVGIVSNGRLCGVFPGVYTRVGSFINWILGNIY</sequence>
<evidence type="ECO:0000313" key="15">
    <source>
        <dbReference type="EMBL" id="KAK7068812.1"/>
    </source>
</evidence>
<keyword evidence="3 10" id="KW-0645">Protease</keyword>
<dbReference type="InterPro" id="IPR018114">
    <property type="entry name" value="TRYPSIN_HIS"/>
</dbReference>
<evidence type="ECO:0000256" key="10">
    <source>
        <dbReference type="RuleBase" id="RU363034"/>
    </source>
</evidence>
<evidence type="ECO:0000256" key="8">
    <source>
        <dbReference type="ARBA" id="ARBA00023180"/>
    </source>
</evidence>
<dbReference type="PROSITE" id="PS00134">
    <property type="entry name" value="TRYPSIN_HIS"/>
    <property type="match status" value="1"/>
</dbReference>
<evidence type="ECO:0000259" key="14">
    <source>
        <dbReference type="PROSITE" id="PS51888"/>
    </source>
</evidence>
<organism evidence="15 16">
    <name type="scientific">Halocaridina rubra</name>
    <name type="common">Hawaiian red shrimp</name>
    <dbReference type="NCBI Taxonomy" id="373956"/>
    <lineage>
        <taxon>Eukaryota</taxon>
        <taxon>Metazoa</taxon>
        <taxon>Ecdysozoa</taxon>
        <taxon>Arthropoda</taxon>
        <taxon>Crustacea</taxon>
        <taxon>Multicrustacea</taxon>
        <taxon>Malacostraca</taxon>
        <taxon>Eumalacostraca</taxon>
        <taxon>Eucarida</taxon>
        <taxon>Decapoda</taxon>
        <taxon>Pleocyemata</taxon>
        <taxon>Caridea</taxon>
        <taxon>Atyoidea</taxon>
        <taxon>Atyidae</taxon>
        <taxon>Halocaridina</taxon>
    </lineage>
</organism>
<dbReference type="InterPro" id="IPR001314">
    <property type="entry name" value="Peptidase_S1A"/>
</dbReference>
<keyword evidence="5 10" id="KW-0378">Hydrolase</keyword>
<dbReference type="SMART" id="SM00020">
    <property type="entry name" value="Tryp_SPc"/>
    <property type="match status" value="1"/>
</dbReference>
<dbReference type="Gene3D" id="3.30.1640.30">
    <property type="match status" value="1"/>
</dbReference>
<dbReference type="EC" id="3.4.21.-" evidence="10"/>
<dbReference type="InterPro" id="IPR022700">
    <property type="entry name" value="CLIP"/>
</dbReference>
<evidence type="ECO:0000256" key="6">
    <source>
        <dbReference type="ARBA" id="ARBA00022825"/>
    </source>
</evidence>
<dbReference type="InterPro" id="IPR009003">
    <property type="entry name" value="Peptidase_S1_PA"/>
</dbReference>
<dbReference type="InterPro" id="IPR038565">
    <property type="entry name" value="CLIP_sf"/>
</dbReference>
<keyword evidence="2 11" id="KW-0964">Secreted</keyword>
<evidence type="ECO:0000256" key="9">
    <source>
        <dbReference type="ARBA" id="ARBA00024195"/>
    </source>
</evidence>
<evidence type="ECO:0000256" key="5">
    <source>
        <dbReference type="ARBA" id="ARBA00022801"/>
    </source>
</evidence>
<dbReference type="GO" id="GO:0004252">
    <property type="term" value="F:serine-type endopeptidase activity"/>
    <property type="evidence" value="ECO:0007669"/>
    <property type="project" value="UniProtKB-UniRule"/>
</dbReference>
<dbReference type="Pfam" id="PF00089">
    <property type="entry name" value="Trypsin"/>
    <property type="match status" value="1"/>
</dbReference>
<keyword evidence="7" id="KW-1015">Disulfide bond</keyword>
<dbReference type="PROSITE" id="PS50240">
    <property type="entry name" value="TRYPSIN_DOM"/>
    <property type="match status" value="1"/>
</dbReference>
<dbReference type="FunFam" id="2.40.10.10:FF:000068">
    <property type="entry name" value="transmembrane protease serine 2"/>
    <property type="match status" value="1"/>
</dbReference>
<dbReference type="SUPFAM" id="SSF50494">
    <property type="entry name" value="Trypsin-like serine proteases"/>
    <property type="match status" value="1"/>
</dbReference>
<dbReference type="Proteomes" id="UP001381693">
    <property type="component" value="Unassembled WGS sequence"/>
</dbReference>
<evidence type="ECO:0000256" key="3">
    <source>
        <dbReference type="ARBA" id="ARBA00022670"/>
    </source>
</evidence>
<proteinExistence type="inferred from homology"/>
<keyword evidence="6 10" id="KW-0720">Serine protease</keyword>
<gene>
    <name evidence="15" type="primary">CLIPD3</name>
    <name evidence="15" type="ORF">SK128_015729</name>
</gene>
<dbReference type="InterPro" id="IPR033116">
    <property type="entry name" value="TRYPSIN_SER"/>
</dbReference>
<dbReference type="Gene3D" id="2.40.10.10">
    <property type="entry name" value="Trypsin-like serine proteases"/>
    <property type="match status" value="1"/>
</dbReference>
<dbReference type="PRINTS" id="PR00722">
    <property type="entry name" value="CHYMOTRYPSIN"/>
</dbReference>
<feature type="domain" description="Clip" evidence="14">
    <location>
        <begin position="73"/>
        <end position="123"/>
    </location>
</feature>
<name>A0AAN9A461_HALRR</name>
<dbReference type="GO" id="GO:0006508">
    <property type="term" value="P:proteolysis"/>
    <property type="evidence" value="ECO:0007669"/>
    <property type="project" value="UniProtKB-KW"/>
</dbReference>
<evidence type="ECO:0000259" key="13">
    <source>
        <dbReference type="PROSITE" id="PS50240"/>
    </source>
</evidence>
<keyword evidence="8" id="KW-0325">Glycoprotein</keyword>
<dbReference type="InterPro" id="IPR043504">
    <property type="entry name" value="Peptidase_S1_PA_chymotrypsin"/>
</dbReference>
<comment type="similarity">
    <text evidence="9 11">Belongs to the peptidase S1 family. CLIP subfamily.</text>
</comment>
<feature type="signal peptide" evidence="12">
    <location>
        <begin position="1"/>
        <end position="15"/>
    </location>
</feature>
<evidence type="ECO:0000313" key="16">
    <source>
        <dbReference type="Proteomes" id="UP001381693"/>
    </source>
</evidence>
<evidence type="ECO:0000256" key="2">
    <source>
        <dbReference type="ARBA" id="ARBA00022525"/>
    </source>
</evidence>
<dbReference type="EMBL" id="JAXCGZ010017115">
    <property type="protein sequence ID" value="KAK7068812.1"/>
    <property type="molecule type" value="Genomic_DNA"/>
</dbReference>
<feature type="domain" description="Peptidase S1" evidence="13">
    <location>
        <begin position="153"/>
        <end position="394"/>
    </location>
</feature>
<dbReference type="GO" id="GO:0005576">
    <property type="term" value="C:extracellular region"/>
    <property type="evidence" value="ECO:0007669"/>
    <property type="project" value="UniProtKB-SubCell"/>
</dbReference>
<dbReference type="PROSITE" id="PS51888">
    <property type="entry name" value="CLIP"/>
    <property type="match status" value="1"/>
</dbReference>
<evidence type="ECO:0000256" key="12">
    <source>
        <dbReference type="SAM" id="SignalP"/>
    </source>
</evidence>
<dbReference type="SMART" id="SM00680">
    <property type="entry name" value="CLIP"/>
    <property type="match status" value="1"/>
</dbReference>
<dbReference type="PROSITE" id="PS00135">
    <property type="entry name" value="TRYPSIN_SER"/>
    <property type="match status" value="1"/>
</dbReference>
<accession>A0AAN9A461</accession>
<dbReference type="CDD" id="cd00190">
    <property type="entry name" value="Tryp_SPc"/>
    <property type="match status" value="1"/>
</dbReference>
<evidence type="ECO:0000256" key="7">
    <source>
        <dbReference type="ARBA" id="ARBA00023157"/>
    </source>
</evidence>
<dbReference type="Pfam" id="PF12032">
    <property type="entry name" value="CLIP"/>
    <property type="match status" value="1"/>
</dbReference>
<evidence type="ECO:0000256" key="4">
    <source>
        <dbReference type="ARBA" id="ARBA00022729"/>
    </source>
</evidence>
<dbReference type="PANTHER" id="PTHR24252">
    <property type="entry name" value="ACROSIN-RELATED"/>
    <property type="match status" value="1"/>
</dbReference>
<dbReference type="PANTHER" id="PTHR24252:SF7">
    <property type="entry name" value="HYALIN"/>
    <property type="match status" value="1"/>
</dbReference>
<evidence type="ECO:0000256" key="11">
    <source>
        <dbReference type="RuleBase" id="RU366078"/>
    </source>
</evidence>
<protein>
    <recommendedName>
        <fullName evidence="11">CLIP domain-containing serine protease</fullName>
        <ecNumber evidence="10">3.4.21.-</ecNumber>
    </recommendedName>
</protein>
<feature type="chain" id="PRO_5042991438" description="CLIP domain-containing serine protease" evidence="12">
    <location>
        <begin position="16"/>
        <end position="394"/>
    </location>
</feature>
<dbReference type="InterPro" id="IPR001254">
    <property type="entry name" value="Trypsin_dom"/>
</dbReference>
<keyword evidence="16" id="KW-1185">Reference proteome</keyword>
<comment type="subcellular location">
    <subcellularLocation>
        <location evidence="1 11">Secreted</location>
    </subcellularLocation>
</comment>
<evidence type="ECO:0000256" key="1">
    <source>
        <dbReference type="ARBA" id="ARBA00004613"/>
    </source>
</evidence>